<dbReference type="RefSeq" id="WP_012086117.1">
    <property type="nucleotide sequence ID" value="NZ_JACHVY010000003.1"/>
</dbReference>
<dbReference type="SUPFAM" id="SSF117892">
    <property type="entry name" value="Band 7/SPFH domain"/>
    <property type="match status" value="1"/>
</dbReference>
<dbReference type="GO" id="GO:0006508">
    <property type="term" value="P:proteolysis"/>
    <property type="evidence" value="ECO:0007669"/>
    <property type="project" value="UniProtKB-KW"/>
</dbReference>
<dbReference type="EMBL" id="JACHVY010000003">
    <property type="protein sequence ID" value="MBB2902479.1"/>
    <property type="molecule type" value="Genomic_DNA"/>
</dbReference>
<dbReference type="Pfam" id="PF01145">
    <property type="entry name" value="Band_7"/>
    <property type="match status" value="1"/>
</dbReference>
<dbReference type="InterPro" id="IPR036013">
    <property type="entry name" value="Band_7/SPFH_dom_sf"/>
</dbReference>
<dbReference type="GO" id="GO:0008233">
    <property type="term" value="F:peptidase activity"/>
    <property type="evidence" value="ECO:0007669"/>
    <property type="project" value="UniProtKB-KW"/>
</dbReference>
<accession>A0A7W4XYP4</accession>
<evidence type="ECO:0000256" key="1">
    <source>
        <dbReference type="SAM" id="Coils"/>
    </source>
</evidence>
<proteinExistence type="predicted"/>
<evidence type="ECO:0000313" key="3">
    <source>
        <dbReference type="EMBL" id="MBB2902479.1"/>
    </source>
</evidence>
<reference evidence="3 4" key="1">
    <citation type="submission" date="2020-08" db="EMBL/GenBank/DDBJ databases">
        <title>The Agave Microbiome: Exploring the role of microbial communities in plant adaptations to desert environments.</title>
        <authorList>
            <person name="Partida-Martinez L.P."/>
        </authorList>
    </citation>
    <scope>NUCLEOTIDE SEQUENCE [LARGE SCALE GENOMIC DNA]</scope>
    <source>
        <strain evidence="3 4">AS2.23</strain>
    </source>
</reference>
<dbReference type="OMA" id="FWFRPET"/>
<dbReference type="Gene3D" id="3.30.479.30">
    <property type="entry name" value="Band 7 domain"/>
    <property type="match status" value="1"/>
</dbReference>
<protein>
    <submittedName>
        <fullName evidence="3">Regulator of protease activity HflC (Stomatin/prohibitin superfamily)</fullName>
    </submittedName>
</protein>
<sequence length="334" mass="35974">MADITRYPFARHLRSTPTTHVVHHRRGKLAHSGTGQAFWFRPLSASLSEVPVDDRELPLVLHARTADFVDVTVQATVTFRVEDPELAATRVDFSLDATTGRWLGAPLQQLAGLLTETAQQHVLDVLAQLPLREVLVTGVALTRERITAGLTADSRLAQTGLALVDARVVAVRPAPDVEKALATPTREQLQTEADRATSQRRALAVERERAISENELQNQIELARREEQLVAQRGANQRRTAEEAAAADTVRATAEAEREERLALAHATATRLQGEADAGAEAARVAALAGTPPEVLLTLALREFAGQLPDVGTLVLTPDVVTGALTRLAAGGAR</sequence>
<name>A0A7W4XYP4_KINRA</name>
<gene>
    <name evidence="3" type="ORF">FHR75_003310</name>
</gene>
<evidence type="ECO:0000259" key="2">
    <source>
        <dbReference type="Pfam" id="PF01145"/>
    </source>
</evidence>
<dbReference type="Proteomes" id="UP000533269">
    <property type="component" value="Unassembled WGS sequence"/>
</dbReference>
<comment type="caution">
    <text evidence="3">The sequence shown here is derived from an EMBL/GenBank/DDBJ whole genome shotgun (WGS) entry which is preliminary data.</text>
</comment>
<feature type="coiled-coil region" evidence="1">
    <location>
        <begin position="186"/>
        <end position="233"/>
    </location>
</feature>
<reference evidence="3 4" key="2">
    <citation type="submission" date="2020-08" db="EMBL/GenBank/DDBJ databases">
        <authorList>
            <person name="Partida-Martinez L."/>
            <person name="Huntemann M."/>
            <person name="Clum A."/>
            <person name="Wang J."/>
            <person name="Palaniappan K."/>
            <person name="Ritter S."/>
            <person name="Chen I.-M."/>
            <person name="Stamatis D."/>
            <person name="Reddy T."/>
            <person name="O'Malley R."/>
            <person name="Daum C."/>
            <person name="Shapiro N."/>
            <person name="Ivanova N."/>
            <person name="Kyrpides N."/>
            <person name="Woyke T."/>
        </authorList>
    </citation>
    <scope>NUCLEOTIDE SEQUENCE [LARGE SCALE GENOMIC DNA]</scope>
    <source>
        <strain evidence="3 4">AS2.23</strain>
    </source>
</reference>
<keyword evidence="3" id="KW-0645">Protease</keyword>
<evidence type="ECO:0000313" key="4">
    <source>
        <dbReference type="Proteomes" id="UP000533269"/>
    </source>
</evidence>
<keyword evidence="3" id="KW-0378">Hydrolase</keyword>
<organism evidence="3 4">
    <name type="scientific">Kineococcus radiotolerans</name>
    <dbReference type="NCBI Taxonomy" id="131568"/>
    <lineage>
        <taxon>Bacteria</taxon>
        <taxon>Bacillati</taxon>
        <taxon>Actinomycetota</taxon>
        <taxon>Actinomycetes</taxon>
        <taxon>Kineosporiales</taxon>
        <taxon>Kineosporiaceae</taxon>
        <taxon>Kineococcus</taxon>
    </lineage>
</organism>
<feature type="domain" description="Band 7" evidence="2">
    <location>
        <begin position="32"/>
        <end position="200"/>
    </location>
</feature>
<dbReference type="AlphaFoldDB" id="A0A7W4XYP4"/>
<keyword evidence="1" id="KW-0175">Coiled coil</keyword>
<dbReference type="InterPro" id="IPR001107">
    <property type="entry name" value="Band_7"/>
</dbReference>